<feature type="transmembrane region" description="Helical" evidence="7">
    <location>
        <begin position="244"/>
        <end position="264"/>
    </location>
</feature>
<evidence type="ECO:0000256" key="7">
    <source>
        <dbReference type="RuleBase" id="RU363032"/>
    </source>
</evidence>
<comment type="similarity">
    <text evidence="7">Belongs to the binding-protein-dependent transport system permease family.</text>
</comment>
<dbReference type="InterPro" id="IPR050366">
    <property type="entry name" value="BP-dependent_transpt_permease"/>
</dbReference>
<evidence type="ECO:0000256" key="5">
    <source>
        <dbReference type="ARBA" id="ARBA00022989"/>
    </source>
</evidence>
<reference evidence="9 10" key="1">
    <citation type="submission" date="2023-08" db="EMBL/GenBank/DDBJ databases">
        <title>Characterization of two Paracoccaceae strains isolated from Phycosphere and proposal of Xinfangfangia lacusdiani sp. nov.</title>
        <authorList>
            <person name="Deng Y."/>
            <person name="Zhang Y.Q."/>
        </authorList>
    </citation>
    <scope>NUCLEOTIDE SEQUENCE [LARGE SCALE GENOMIC DNA]</scope>
    <source>
        <strain evidence="9 10">CPCC 101601</strain>
    </source>
</reference>
<keyword evidence="6 7" id="KW-0472">Membrane</keyword>
<feature type="domain" description="ABC transmembrane type-1" evidence="8">
    <location>
        <begin position="209"/>
        <end position="465"/>
    </location>
</feature>
<dbReference type="PANTHER" id="PTHR43386">
    <property type="entry name" value="OLIGOPEPTIDE TRANSPORT SYSTEM PERMEASE PROTEIN APPC"/>
    <property type="match status" value="1"/>
</dbReference>
<dbReference type="EMBL" id="JAVDBT010000037">
    <property type="protein sequence ID" value="MDQ2068236.1"/>
    <property type="molecule type" value="Genomic_DNA"/>
</dbReference>
<dbReference type="Pfam" id="PF00528">
    <property type="entry name" value="BPD_transp_1"/>
    <property type="match status" value="1"/>
</dbReference>
<dbReference type="PROSITE" id="PS50928">
    <property type="entry name" value="ABC_TM1"/>
    <property type="match status" value="1"/>
</dbReference>
<evidence type="ECO:0000256" key="2">
    <source>
        <dbReference type="ARBA" id="ARBA00022448"/>
    </source>
</evidence>
<dbReference type="InterPro" id="IPR035906">
    <property type="entry name" value="MetI-like_sf"/>
</dbReference>
<organism evidence="9 10">
    <name type="scientific">Pseudogemmobacter lacusdianii</name>
    <dbReference type="NCBI Taxonomy" id="3069608"/>
    <lineage>
        <taxon>Bacteria</taxon>
        <taxon>Pseudomonadati</taxon>
        <taxon>Pseudomonadota</taxon>
        <taxon>Alphaproteobacteria</taxon>
        <taxon>Rhodobacterales</taxon>
        <taxon>Paracoccaceae</taxon>
        <taxon>Pseudogemmobacter</taxon>
    </lineage>
</organism>
<evidence type="ECO:0000256" key="4">
    <source>
        <dbReference type="ARBA" id="ARBA00022692"/>
    </source>
</evidence>
<dbReference type="Proteomes" id="UP001239680">
    <property type="component" value="Unassembled WGS sequence"/>
</dbReference>
<evidence type="ECO:0000256" key="3">
    <source>
        <dbReference type="ARBA" id="ARBA00022475"/>
    </source>
</evidence>
<keyword evidence="5 7" id="KW-1133">Transmembrane helix</keyword>
<comment type="caution">
    <text evidence="9">The sequence shown here is derived from an EMBL/GenBank/DDBJ whole genome shotgun (WGS) entry which is preliminary data.</text>
</comment>
<evidence type="ECO:0000256" key="6">
    <source>
        <dbReference type="ARBA" id="ARBA00023136"/>
    </source>
</evidence>
<feature type="transmembrane region" description="Helical" evidence="7">
    <location>
        <begin position="67"/>
        <end position="91"/>
    </location>
</feature>
<evidence type="ECO:0000256" key="1">
    <source>
        <dbReference type="ARBA" id="ARBA00004651"/>
    </source>
</evidence>
<keyword evidence="4 7" id="KW-0812">Transmembrane</keyword>
<name>A0ABU0W2I9_9RHOB</name>
<feature type="transmembrane region" description="Helical" evidence="7">
    <location>
        <begin position="442"/>
        <end position="465"/>
    </location>
</feature>
<feature type="transmembrane region" description="Helical" evidence="7">
    <location>
        <begin position="401"/>
        <end position="422"/>
    </location>
</feature>
<feature type="transmembrane region" description="Helical" evidence="7">
    <location>
        <begin position="276"/>
        <end position="295"/>
    </location>
</feature>
<feature type="transmembrane region" description="Helical" evidence="7">
    <location>
        <begin position="139"/>
        <end position="160"/>
    </location>
</feature>
<accession>A0ABU0W2I9</accession>
<dbReference type="PANTHER" id="PTHR43386:SF25">
    <property type="entry name" value="PEPTIDE ABC TRANSPORTER PERMEASE PROTEIN"/>
    <property type="match status" value="1"/>
</dbReference>
<evidence type="ECO:0000313" key="10">
    <source>
        <dbReference type="Proteomes" id="UP001239680"/>
    </source>
</evidence>
<feature type="transmembrane region" description="Helical" evidence="7">
    <location>
        <begin position="339"/>
        <end position="358"/>
    </location>
</feature>
<feature type="transmembrane region" description="Helical" evidence="7">
    <location>
        <begin position="307"/>
        <end position="327"/>
    </location>
</feature>
<dbReference type="InterPro" id="IPR000515">
    <property type="entry name" value="MetI-like"/>
</dbReference>
<evidence type="ECO:0000259" key="8">
    <source>
        <dbReference type="PROSITE" id="PS50928"/>
    </source>
</evidence>
<feature type="transmembrane region" description="Helical" evidence="7">
    <location>
        <begin position="20"/>
        <end position="41"/>
    </location>
</feature>
<gene>
    <name evidence="9" type="ORF">Q9295_17895</name>
</gene>
<dbReference type="SUPFAM" id="SSF161098">
    <property type="entry name" value="MetI-like"/>
    <property type="match status" value="1"/>
</dbReference>
<keyword evidence="2 7" id="KW-0813">Transport</keyword>
<comment type="subcellular location">
    <subcellularLocation>
        <location evidence="1 7">Cell membrane</location>
        <topology evidence="1 7">Multi-pass membrane protein</topology>
    </subcellularLocation>
</comment>
<dbReference type="Gene3D" id="1.10.3720.10">
    <property type="entry name" value="MetI-like"/>
    <property type="match status" value="1"/>
</dbReference>
<keyword evidence="3" id="KW-1003">Cell membrane</keyword>
<keyword evidence="10" id="KW-1185">Reference proteome</keyword>
<sequence length="475" mass="51158">MENLSWTGALGPYLLPVMNVAAIVLIAAVIARALVSFFAWVSGADALPAGGATLTARRRGLGPTLDLAAQVALGIILVAALLIGLAGFVLPGTSKGILGWAALRFWPVWLALILSFTLSIRFKRRLGLYGKLMDSPVGMFGLAIVLFWVFTAIFAALIVTHDPLAQLSGMKNAVPGSALKSGAEGQFSWYLFGGDHLARDVFSRMVMGAQRVLQIAPAATIFAFMVGITLGLPAGYKGGKLDTLLSFFANLVLAFPVILLFYLLVTPEIVETGIPMYLAAVLFLFPVIFVTILINARYRTNPSRRNLYLGVALVIGLWAYVGLAFNQDPLGIWSMEPNMLNVFVSVVFVNSPGVFRIVRGLVMDIKARDYVAAGQTRGETSWYIMLWEILPNARGPLIVDFCLRIGYTAILLGTLGFFGLGVSPESPDWGSTINAGRRLLSVFPHPAIVPAIALMSLVLGLNLLADGLREESLKD</sequence>
<evidence type="ECO:0000313" key="9">
    <source>
        <dbReference type="EMBL" id="MDQ2068236.1"/>
    </source>
</evidence>
<proteinExistence type="inferred from homology"/>
<feature type="transmembrane region" description="Helical" evidence="7">
    <location>
        <begin position="212"/>
        <end position="232"/>
    </location>
</feature>
<feature type="transmembrane region" description="Helical" evidence="7">
    <location>
        <begin position="97"/>
        <end position="118"/>
    </location>
</feature>
<protein>
    <submittedName>
        <fullName evidence="9">ABC transporter permease</fullName>
    </submittedName>
</protein>
<dbReference type="RefSeq" id="WP_306681947.1">
    <property type="nucleotide sequence ID" value="NZ_JAVDBT010000037.1"/>
</dbReference>